<reference evidence="3" key="1">
    <citation type="journal article" date="2020" name="bioRxiv">
        <title>Comparative genomics of Chlamydomonas.</title>
        <authorList>
            <person name="Craig R.J."/>
            <person name="Hasan A.R."/>
            <person name="Ness R.W."/>
            <person name="Keightley P.D."/>
        </authorList>
    </citation>
    <scope>NUCLEOTIDE SEQUENCE</scope>
    <source>
        <strain evidence="3">CCAP 11/70</strain>
    </source>
</reference>
<dbReference type="Pfam" id="PF04641">
    <property type="entry name" value="Rtf2"/>
    <property type="match status" value="1"/>
</dbReference>
<dbReference type="GO" id="GO:0006274">
    <property type="term" value="P:DNA replication termination"/>
    <property type="evidence" value="ECO:0007669"/>
    <property type="project" value="TreeGrafter"/>
</dbReference>
<feature type="domain" description="Ubiquitin-like" evidence="2">
    <location>
        <begin position="1"/>
        <end position="80"/>
    </location>
</feature>
<evidence type="ECO:0000313" key="4">
    <source>
        <dbReference type="Proteomes" id="UP000612055"/>
    </source>
</evidence>
<dbReference type="SUPFAM" id="SSF54236">
    <property type="entry name" value="Ubiquitin-like"/>
    <property type="match status" value="1"/>
</dbReference>
<name>A0A836BZM2_9CHLO</name>
<gene>
    <name evidence="3" type="ORF">HYH03_008353</name>
</gene>
<evidence type="ECO:0000259" key="2">
    <source>
        <dbReference type="PROSITE" id="PS50053"/>
    </source>
</evidence>
<organism evidence="3 4">
    <name type="scientific">Edaphochlamys debaryana</name>
    <dbReference type="NCBI Taxonomy" id="47281"/>
    <lineage>
        <taxon>Eukaryota</taxon>
        <taxon>Viridiplantae</taxon>
        <taxon>Chlorophyta</taxon>
        <taxon>core chlorophytes</taxon>
        <taxon>Chlorophyceae</taxon>
        <taxon>CS clade</taxon>
        <taxon>Chlamydomonadales</taxon>
        <taxon>Chlamydomonadales incertae sedis</taxon>
        <taxon>Edaphochlamys</taxon>
    </lineage>
</organism>
<sequence>MQLFVRCGAAVGTVALECSAEDTVGRLKELLCAKDAQLGPCRFLRLQHAGASLPDERILSDVAGLEPCATLHATYRLRGGGGDGGSTGAESRSCYLEMYLGKKVEKVNPEEERLARWTRCHLSNEPLSPPCVVDELGSLYNKDALIQRLLDKTLPPTLSHITGLRSVTEVKLHRAATSSAPKAAASQTSFQPSNDSDFACPISGAALNGRYKFVVLRPSGLVVSEKAVKEVPAAVEELAGRKVAECDPLPINPTGEELDRLRARLMARAAEKADKAASKKDKKRSAAAAAATAGAAADGPAAADGAAKRRSASPTPEDVAGQAAAAVGKGSGAGAGPSKRLKLPEGATKEVYSSLFRTSKPGEMEKETFCCRALSARGMNLT</sequence>
<dbReference type="CDD" id="cd16653">
    <property type="entry name" value="RING-like_Rtf2"/>
    <property type="match status" value="1"/>
</dbReference>
<dbReference type="Gene3D" id="3.10.20.90">
    <property type="entry name" value="Phosphatidylinositol 3-kinase Catalytic Subunit, Chain A, domain 1"/>
    <property type="match status" value="1"/>
</dbReference>
<protein>
    <recommendedName>
        <fullName evidence="2">Ubiquitin-like domain-containing protein</fullName>
    </recommendedName>
</protein>
<keyword evidence="4" id="KW-1185">Reference proteome</keyword>
<accession>A0A836BZM2</accession>
<comment type="caution">
    <text evidence="3">The sequence shown here is derived from an EMBL/GenBank/DDBJ whole genome shotgun (WGS) entry which is preliminary data.</text>
</comment>
<evidence type="ECO:0000313" key="3">
    <source>
        <dbReference type="EMBL" id="KAG2493539.1"/>
    </source>
</evidence>
<dbReference type="AlphaFoldDB" id="A0A836BZM2"/>
<dbReference type="InterPro" id="IPR029071">
    <property type="entry name" value="Ubiquitin-like_domsf"/>
</dbReference>
<evidence type="ECO:0000256" key="1">
    <source>
        <dbReference type="SAM" id="MobiDB-lite"/>
    </source>
</evidence>
<dbReference type="InterPro" id="IPR027799">
    <property type="entry name" value="Rtf2_RING-finger"/>
</dbReference>
<dbReference type="PANTHER" id="PTHR12775:SF2">
    <property type="entry name" value="REPLICATION TERMINATION FACTOR 2"/>
    <property type="match status" value="1"/>
</dbReference>
<dbReference type="InterPro" id="IPR000626">
    <property type="entry name" value="Ubiquitin-like_dom"/>
</dbReference>
<dbReference type="InterPro" id="IPR006735">
    <property type="entry name" value="Rtf2"/>
</dbReference>
<dbReference type="OrthoDB" id="247013at2759"/>
<dbReference type="PROSITE" id="PS50053">
    <property type="entry name" value="UBIQUITIN_2"/>
    <property type="match status" value="1"/>
</dbReference>
<proteinExistence type="predicted"/>
<feature type="compositionally biased region" description="Low complexity" evidence="1">
    <location>
        <begin position="291"/>
        <end position="305"/>
    </location>
</feature>
<feature type="region of interest" description="Disordered" evidence="1">
    <location>
        <begin position="291"/>
        <end position="342"/>
    </location>
</feature>
<dbReference type="Proteomes" id="UP000612055">
    <property type="component" value="Unassembled WGS sequence"/>
</dbReference>
<dbReference type="EMBL" id="JAEHOE010000037">
    <property type="protein sequence ID" value="KAG2493539.1"/>
    <property type="molecule type" value="Genomic_DNA"/>
</dbReference>
<dbReference type="GO" id="GO:0005634">
    <property type="term" value="C:nucleus"/>
    <property type="evidence" value="ECO:0007669"/>
    <property type="project" value="TreeGrafter"/>
</dbReference>
<dbReference type="PANTHER" id="PTHR12775">
    <property type="entry name" value="PROTEIN C20ORF43 HOMOLOG"/>
    <property type="match status" value="1"/>
</dbReference>